<protein>
    <recommendedName>
        <fullName evidence="8">Cytochrome c oxidase caa3-type assembly factor CtaG_BS (Unrelated to Cox11-CtaG family)</fullName>
    </recommendedName>
</protein>
<evidence type="ECO:0000256" key="2">
    <source>
        <dbReference type="ARBA" id="ARBA00022475"/>
    </source>
</evidence>
<gene>
    <name evidence="7" type="ORF">AVDCRST_MAG76-2461</name>
</gene>
<evidence type="ECO:0000256" key="1">
    <source>
        <dbReference type="ARBA" id="ARBA00004651"/>
    </source>
</evidence>
<evidence type="ECO:0008006" key="8">
    <source>
        <dbReference type="Google" id="ProtNLM"/>
    </source>
</evidence>
<proteinExistence type="predicted"/>
<dbReference type="InterPro" id="IPR019108">
    <property type="entry name" value="Caa3_assmbl_CtaG-rel"/>
</dbReference>
<evidence type="ECO:0000256" key="6">
    <source>
        <dbReference type="SAM" id="Phobius"/>
    </source>
</evidence>
<feature type="transmembrane region" description="Helical" evidence="6">
    <location>
        <begin position="169"/>
        <end position="188"/>
    </location>
</feature>
<keyword evidence="2" id="KW-1003">Cell membrane</keyword>
<keyword evidence="4 6" id="KW-1133">Transmembrane helix</keyword>
<reference evidence="7" key="1">
    <citation type="submission" date="2020-02" db="EMBL/GenBank/DDBJ databases">
        <authorList>
            <person name="Meier V. D."/>
        </authorList>
    </citation>
    <scope>NUCLEOTIDE SEQUENCE</scope>
    <source>
        <strain evidence="7">AVDCRST_MAG76</strain>
    </source>
</reference>
<feature type="transmembrane region" description="Helical" evidence="6">
    <location>
        <begin position="195"/>
        <end position="217"/>
    </location>
</feature>
<feature type="transmembrane region" description="Helical" evidence="6">
    <location>
        <begin position="245"/>
        <end position="267"/>
    </location>
</feature>
<evidence type="ECO:0000256" key="5">
    <source>
        <dbReference type="ARBA" id="ARBA00023136"/>
    </source>
</evidence>
<dbReference type="Pfam" id="PF09678">
    <property type="entry name" value="Caa3_CtaG"/>
    <property type="match status" value="1"/>
</dbReference>
<feature type="transmembrane region" description="Helical" evidence="6">
    <location>
        <begin position="130"/>
        <end position="149"/>
    </location>
</feature>
<name>A0A6J4IMS9_9ACTN</name>
<evidence type="ECO:0000256" key="3">
    <source>
        <dbReference type="ARBA" id="ARBA00022692"/>
    </source>
</evidence>
<evidence type="ECO:0000256" key="4">
    <source>
        <dbReference type="ARBA" id="ARBA00022989"/>
    </source>
</evidence>
<feature type="transmembrane region" description="Helical" evidence="6">
    <location>
        <begin position="79"/>
        <end position="98"/>
    </location>
</feature>
<organism evidence="7">
    <name type="scientific">uncultured Acidimicrobiales bacterium</name>
    <dbReference type="NCBI Taxonomy" id="310071"/>
    <lineage>
        <taxon>Bacteria</taxon>
        <taxon>Bacillati</taxon>
        <taxon>Actinomycetota</taxon>
        <taxon>Acidimicrobiia</taxon>
        <taxon>Acidimicrobiales</taxon>
        <taxon>environmental samples</taxon>
    </lineage>
</organism>
<sequence>MLNPILAHPGQAPAPHDIWGTWNLDPVLLLGLALTLWIHRRGRPDARRATLFTAAVTTMAVALVSPLDAMSSALASAHMVQHLLLVLVAAPLLALSAPSGPLLRGSPRLIHHAVIRWRRRLKLDRARLRFLRAPVAASLLHAAALWFWHASVPYDSALRSHPVHLLEHASFLVTGVLFWGVVLGSRAAGRVSNGYAILLVFAMAMQSVILSLLLTFAPTPWYSGYATTTRAWGLAPLADQQLAGAIMWVPAGLVYLGVALALFAAWLNRSEPGPVPAPRKVPPMPAGSER</sequence>
<evidence type="ECO:0000313" key="7">
    <source>
        <dbReference type="EMBL" id="CAA9254465.1"/>
    </source>
</evidence>
<keyword evidence="3 6" id="KW-0812">Transmembrane</keyword>
<dbReference type="GO" id="GO:0005886">
    <property type="term" value="C:plasma membrane"/>
    <property type="evidence" value="ECO:0007669"/>
    <property type="project" value="UniProtKB-SubCell"/>
</dbReference>
<feature type="transmembrane region" description="Helical" evidence="6">
    <location>
        <begin position="20"/>
        <end position="38"/>
    </location>
</feature>
<feature type="transmembrane region" description="Helical" evidence="6">
    <location>
        <begin position="50"/>
        <end position="67"/>
    </location>
</feature>
<comment type="subcellular location">
    <subcellularLocation>
        <location evidence="1">Cell membrane</location>
        <topology evidence="1">Multi-pass membrane protein</topology>
    </subcellularLocation>
</comment>
<dbReference type="AlphaFoldDB" id="A0A6J4IMS9"/>
<keyword evidence="5 6" id="KW-0472">Membrane</keyword>
<accession>A0A6J4IMS9</accession>
<dbReference type="EMBL" id="CADCSZ010000154">
    <property type="protein sequence ID" value="CAA9254465.1"/>
    <property type="molecule type" value="Genomic_DNA"/>
</dbReference>